<dbReference type="Proteomes" id="UP001060336">
    <property type="component" value="Chromosome"/>
</dbReference>
<dbReference type="AlphaFoldDB" id="A0A9J7AQB3"/>
<evidence type="ECO:0000313" key="1">
    <source>
        <dbReference type="EMBL" id="UUX49358.1"/>
    </source>
</evidence>
<proteinExistence type="predicted"/>
<reference evidence="1" key="1">
    <citation type="submission" date="2022-08" db="EMBL/GenBank/DDBJ databases">
        <title>Nisaea acidiphila sp. nov., isolated from a marine algal debris and emended description of the genus Nisaea Urios et al. 2008.</title>
        <authorList>
            <person name="Kwon K."/>
        </authorList>
    </citation>
    <scope>NUCLEOTIDE SEQUENCE</scope>
    <source>
        <strain evidence="1">MEBiC11861</strain>
    </source>
</reference>
<dbReference type="KEGG" id="naci:NUH88_18400"/>
<dbReference type="InterPro" id="IPR021252">
    <property type="entry name" value="DUF2794"/>
</dbReference>
<dbReference type="EMBL" id="CP102480">
    <property type="protein sequence ID" value="UUX49358.1"/>
    <property type="molecule type" value="Genomic_DNA"/>
</dbReference>
<dbReference type="RefSeq" id="WP_257767947.1">
    <property type="nucleotide sequence ID" value="NZ_CP102480.1"/>
</dbReference>
<accession>A0A9J7AQB3</accession>
<protein>
    <submittedName>
        <fullName evidence="1">DUF2794 domain-containing protein</fullName>
    </submittedName>
</protein>
<keyword evidence="2" id="KW-1185">Reference proteome</keyword>
<evidence type="ECO:0000313" key="2">
    <source>
        <dbReference type="Proteomes" id="UP001060336"/>
    </source>
</evidence>
<dbReference type="Pfam" id="PF10984">
    <property type="entry name" value="DUF2794"/>
    <property type="match status" value="1"/>
</dbReference>
<gene>
    <name evidence="1" type="ORF">NUH88_18400</name>
</gene>
<sequence>MADLIRLKKSRSPRRGPFFTKNELGQLLSLYSSRVISGEWRDYAIDHSDDGAAFSIFRHSHELPLFSVSKKQRKGQRHPTFELTSGYKKLASSSSLVDVISRFEKLPRLVTG</sequence>
<name>A0A9J7AQB3_9PROT</name>
<organism evidence="1 2">
    <name type="scientific">Nisaea acidiphila</name>
    <dbReference type="NCBI Taxonomy" id="1862145"/>
    <lineage>
        <taxon>Bacteria</taxon>
        <taxon>Pseudomonadati</taxon>
        <taxon>Pseudomonadota</taxon>
        <taxon>Alphaproteobacteria</taxon>
        <taxon>Rhodospirillales</taxon>
        <taxon>Thalassobaculaceae</taxon>
        <taxon>Nisaea</taxon>
    </lineage>
</organism>